<evidence type="ECO:0000313" key="4">
    <source>
        <dbReference type="Proteomes" id="UP000072236"/>
    </source>
</evidence>
<dbReference type="Pfam" id="PF13723">
    <property type="entry name" value="Ketoacyl-synt_2"/>
    <property type="match status" value="1"/>
</dbReference>
<dbReference type="InterPro" id="IPR016039">
    <property type="entry name" value="Thiolase-like"/>
</dbReference>
<dbReference type="OrthoDB" id="9798676at2"/>
<dbReference type="InterPro" id="IPR014030">
    <property type="entry name" value="Ketoacyl_synth_N"/>
</dbReference>
<dbReference type="SMR" id="A0A142G0P4"/>
<protein>
    <submittedName>
        <fullName evidence="3">Beta-ketoacyl synthase chain length factor</fullName>
    </submittedName>
</protein>
<feature type="domain" description="Beta-ketoacyl synthase-like N-terminal" evidence="1">
    <location>
        <begin position="34"/>
        <end position="234"/>
    </location>
</feature>
<dbReference type="RefSeq" id="WP_005544256.1">
    <property type="nucleotide sequence ID" value="NZ_CP012959.1"/>
</dbReference>
<dbReference type="GO" id="GO:0016746">
    <property type="term" value="F:acyltransferase activity"/>
    <property type="evidence" value="ECO:0007669"/>
    <property type="project" value="InterPro"/>
</dbReference>
<evidence type="ECO:0000313" key="3">
    <source>
        <dbReference type="EMBL" id="TYA38833.1"/>
    </source>
</evidence>
<evidence type="ECO:0000259" key="1">
    <source>
        <dbReference type="Pfam" id="PF13723"/>
    </source>
</evidence>
<sequence>MTQTICQFSFNITDWKIVCNKQLSTEDWKSGYAHWQQNQANFADFAPKLAFLPPLKRRRLSDPARLFFEAAWDLVEEQSNLPVVYASANSEINRNFTLWSSLLTEGDVSPTSFSLSVHNALIGQWSEFRQVKAETTALTANKDNLEVALLEAYLLLKEGAKKVLVVIAESPLELRYNVQPVVRRPFSYALALVVEAGGQYQLSLTNQAPKADDVPDTALEWVKNQHLDCTQWRTPSSAGGAWLWQKS</sequence>
<proteinExistence type="predicted"/>
<reference evidence="2 4" key="1">
    <citation type="submission" date="2015-10" db="EMBL/GenBank/DDBJ databases">
        <title>Tn-seq of a polymicrobial infection.</title>
        <authorList>
            <person name="Stacy A."/>
            <person name="Rumbaugh K.P."/>
            <person name="Whiteley M."/>
        </authorList>
    </citation>
    <scope>NUCLEOTIDE SEQUENCE [LARGE SCALE GENOMIC DNA]</scope>
    <source>
        <strain evidence="2 4">624</strain>
    </source>
</reference>
<name>A0A142G0P4_AGGAC</name>
<gene>
    <name evidence="2" type="ORF">ACT75_06590</name>
    <name evidence="3" type="ORF">FXB79_06560</name>
</gene>
<dbReference type="SUPFAM" id="SSF53901">
    <property type="entry name" value="Thiolase-like"/>
    <property type="match status" value="1"/>
</dbReference>
<evidence type="ECO:0000313" key="5">
    <source>
        <dbReference type="Proteomes" id="UP000323012"/>
    </source>
</evidence>
<evidence type="ECO:0000313" key="2">
    <source>
        <dbReference type="EMBL" id="AMQ94224.1"/>
    </source>
</evidence>
<dbReference type="EMBL" id="CP012959">
    <property type="protein sequence ID" value="AMQ94224.1"/>
    <property type="molecule type" value="Genomic_DNA"/>
</dbReference>
<dbReference type="AlphaFoldDB" id="A0A142G0P4"/>
<organism evidence="3 5">
    <name type="scientific">Aggregatibacter actinomycetemcomitans</name>
    <name type="common">Actinobacillus actinomycetemcomitans</name>
    <name type="synonym">Haemophilus actinomycetemcomitans</name>
    <dbReference type="NCBI Taxonomy" id="714"/>
    <lineage>
        <taxon>Bacteria</taxon>
        <taxon>Pseudomonadati</taxon>
        <taxon>Pseudomonadota</taxon>
        <taxon>Gammaproteobacteria</taxon>
        <taxon>Pasteurellales</taxon>
        <taxon>Pasteurellaceae</taxon>
        <taxon>Aggregatibacter</taxon>
    </lineage>
</organism>
<accession>A0A142G0P4</accession>
<reference evidence="3 5" key="2">
    <citation type="submission" date="2019-08" db="EMBL/GenBank/DDBJ databases">
        <title>Whole genome sequencing of Aggregatibacter actinomycetemcomitans cultured from blood stream infections in Denmark reveals a novel phylogenetic lineage expressing serotype a membrane O polysaccharide.</title>
        <authorList>
            <person name="Nedergaard S."/>
            <person name="Kobel C.M."/>
            <person name="Nielsen M.B."/>
            <person name="Moeller R.T."/>
            <person name="Jensen A.B."/>
            <person name="Noerskov-Lauritsen N."/>
        </authorList>
    </citation>
    <scope>NUCLEOTIDE SEQUENCE [LARGE SCALE GENOMIC DNA]</scope>
    <source>
        <strain evidence="3 5">PN_563</strain>
    </source>
</reference>
<dbReference type="Proteomes" id="UP000072236">
    <property type="component" value="Chromosome"/>
</dbReference>
<dbReference type="Proteomes" id="UP000323012">
    <property type="component" value="Unassembled WGS sequence"/>
</dbReference>
<dbReference type="KEGG" id="aact:ACT75_06590"/>
<dbReference type="eggNOG" id="ENOG502Z84A">
    <property type="taxonomic scope" value="Bacteria"/>
</dbReference>
<dbReference type="EMBL" id="VSED01000015">
    <property type="protein sequence ID" value="TYA38833.1"/>
    <property type="molecule type" value="Genomic_DNA"/>
</dbReference>